<accession>A0AAN6NXG7</accession>
<organism evidence="2 3">
    <name type="scientific">Pseudoneurospora amorphoporcata</name>
    <dbReference type="NCBI Taxonomy" id="241081"/>
    <lineage>
        <taxon>Eukaryota</taxon>
        <taxon>Fungi</taxon>
        <taxon>Dikarya</taxon>
        <taxon>Ascomycota</taxon>
        <taxon>Pezizomycotina</taxon>
        <taxon>Sordariomycetes</taxon>
        <taxon>Sordariomycetidae</taxon>
        <taxon>Sordariales</taxon>
        <taxon>Sordariaceae</taxon>
        <taxon>Pseudoneurospora</taxon>
    </lineage>
</organism>
<protein>
    <submittedName>
        <fullName evidence="2">Uncharacterized protein</fullName>
    </submittedName>
</protein>
<dbReference type="EMBL" id="MU859117">
    <property type="protein sequence ID" value="KAK3952784.1"/>
    <property type="molecule type" value="Genomic_DNA"/>
</dbReference>
<sequence>MPVPGQVSLSLVCAAAVCLSLCFPLFFPRRQRTQSAFNSPSLSFALNQWVSYLISSSCHFPTPYVRPWIVGGLRYTSLSTDGVDLVIVLR</sequence>
<dbReference type="Proteomes" id="UP001303222">
    <property type="component" value="Unassembled WGS sequence"/>
</dbReference>
<evidence type="ECO:0000256" key="1">
    <source>
        <dbReference type="SAM" id="Phobius"/>
    </source>
</evidence>
<dbReference type="AlphaFoldDB" id="A0AAN6NXG7"/>
<reference evidence="2" key="1">
    <citation type="journal article" date="2023" name="Mol. Phylogenet. Evol.">
        <title>Genome-scale phylogeny and comparative genomics of the fungal order Sordariales.</title>
        <authorList>
            <person name="Hensen N."/>
            <person name="Bonometti L."/>
            <person name="Westerberg I."/>
            <person name="Brannstrom I.O."/>
            <person name="Guillou S."/>
            <person name="Cros-Aarteil S."/>
            <person name="Calhoun S."/>
            <person name="Haridas S."/>
            <person name="Kuo A."/>
            <person name="Mondo S."/>
            <person name="Pangilinan J."/>
            <person name="Riley R."/>
            <person name="LaButti K."/>
            <person name="Andreopoulos B."/>
            <person name="Lipzen A."/>
            <person name="Chen C."/>
            <person name="Yan M."/>
            <person name="Daum C."/>
            <person name="Ng V."/>
            <person name="Clum A."/>
            <person name="Steindorff A."/>
            <person name="Ohm R.A."/>
            <person name="Martin F."/>
            <person name="Silar P."/>
            <person name="Natvig D.O."/>
            <person name="Lalanne C."/>
            <person name="Gautier V."/>
            <person name="Ament-Velasquez S.L."/>
            <person name="Kruys A."/>
            <person name="Hutchinson M.I."/>
            <person name="Powell A.J."/>
            <person name="Barry K."/>
            <person name="Miller A.N."/>
            <person name="Grigoriev I.V."/>
            <person name="Debuchy R."/>
            <person name="Gladieux P."/>
            <person name="Hiltunen Thoren M."/>
            <person name="Johannesson H."/>
        </authorList>
    </citation>
    <scope>NUCLEOTIDE SEQUENCE</scope>
    <source>
        <strain evidence="2">CBS 626.80</strain>
    </source>
</reference>
<name>A0AAN6NXG7_9PEZI</name>
<keyword evidence="1" id="KW-0812">Transmembrane</keyword>
<feature type="transmembrane region" description="Helical" evidence="1">
    <location>
        <begin position="6"/>
        <end position="27"/>
    </location>
</feature>
<keyword evidence="1" id="KW-1133">Transmembrane helix</keyword>
<proteinExistence type="predicted"/>
<evidence type="ECO:0000313" key="2">
    <source>
        <dbReference type="EMBL" id="KAK3952784.1"/>
    </source>
</evidence>
<keyword evidence="3" id="KW-1185">Reference proteome</keyword>
<keyword evidence="1" id="KW-0472">Membrane</keyword>
<evidence type="ECO:0000313" key="3">
    <source>
        <dbReference type="Proteomes" id="UP001303222"/>
    </source>
</evidence>
<comment type="caution">
    <text evidence="2">The sequence shown here is derived from an EMBL/GenBank/DDBJ whole genome shotgun (WGS) entry which is preliminary data.</text>
</comment>
<reference evidence="2" key="2">
    <citation type="submission" date="2023-06" db="EMBL/GenBank/DDBJ databases">
        <authorList>
            <consortium name="Lawrence Berkeley National Laboratory"/>
            <person name="Mondo S.J."/>
            <person name="Hensen N."/>
            <person name="Bonometti L."/>
            <person name="Westerberg I."/>
            <person name="Brannstrom I.O."/>
            <person name="Guillou S."/>
            <person name="Cros-Aarteil S."/>
            <person name="Calhoun S."/>
            <person name="Haridas S."/>
            <person name="Kuo A."/>
            <person name="Pangilinan J."/>
            <person name="Riley R."/>
            <person name="Labutti K."/>
            <person name="Andreopoulos B."/>
            <person name="Lipzen A."/>
            <person name="Chen C."/>
            <person name="Yanf M."/>
            <person name="Daum C."/>
            <person name="Ng V."/>
            <person name="Clum A."/>
            <person name="Steindorff A."/>
            <person name="Ohm R."/>
            <person name="Martin F."/>
            <person name="Silar P."/>
            <person name="Natvig D."/>
            <person name="Lalanne C."/>
            <person name="Gautier V."/>
            <person name="Ament-Velasquez S.L."/>
            <person name="Kruys A."/>
            <person name="Hutchinson M.I."/>
            <person name="Powell A.J."/>
            <person name="Barry K."/>
            <person name="Miller A.N."/>
            <person name="Grigoriev I.V."/>
            <person name="Debuchy R."/>
            <person name="Gladieux P."/>
            <person name="Thoren M.H."/>
            <person name="Johannesson H."/>
        </authorList>
    </citation>
    <scope>NUCLEOTIDE SEQUENCE</scope>
    <source>
        <strain evidence="2">CBS 626.80</strain>
    </source>
</reference>
<gene>
    <name evidence="2" type="ORF">QBC32DRAFT_133735</name>
</gene>